<evidence type="ECO:0000313" key="2">
    <source>
        <dbReference type="Proteomes" id="UP000094527"/>
    </source>
</evidence>
<proteinExistence type="predicted"/>
<gene>
    <name evidence="1" type="ORF">Ocin01_12493</name>
</gene>
<comment type="caution">
    <text evidence="1">The sequence shown here is derived from an EMBL/GenBank/DDBJ whole genome shotgun (WGS) entry which is preliminary data.</text>
</comment>
<evidence type="ECO:0000313" key="1">
    <source>
        <dbReference type="EMBL" id="ODM94188.1"/>
    </source>
</evidence>
<dbReference type="OrthoDB" id="446014at2759"/>
<accession>A0A1D2MMK5</accession>
<keyword evidence="2" id="KW-1185">Reference proteome</keyword>
<organism evidence="1 2">
    <name type="scientific">Orchesella cincta</name>
    <name type="common">Springtail</name>
    <name type="synonym">Podura cincta</name>
    <dbReference type="NCBI Taxonomy" id="48709"/>
    <lineage>
        <taxon>Eukaryota</taxon>
        <taxon>Metazoa</taxon>
        <taxon>Ecdysozoa</taxon>
        <taxon>Arthropoda</taxon>
        <taxon>Hexapoda</taxon>
        <taxon>Collembola</taxon>
        <taxon>Entomobryomorpha</taxon>
        <taxon>Entomobryoidea</taxon>
        <taxon>Orchesellidae</taxon>
        <taxon>Orchesellinae</taxon>
        <taxon>Orchesella</taxon>
    </lineage>
</organism>
<sequence length="241" mass="26509">MAANRGVMPMSTGIPLSQRFQQTQSAAVVQPASSPFRMDFGIGGNNFNSSNRIVDGLEDDDDVLQIFGKPTSSSNRGLQGFGSSFTNNNLLAIKEAEIRRLKSQLTVTKAHLIIAMNHKEERPKAHKVLRTSAFNGKGNGKGFISKRAGGGVRVGHRGRRLNVISKDRASQLFIKSKPGWDWNWTKYMSKSKGKMKTDLDKELDDYMKVAREQAAKIGMLTSVTTTSASPIEDTDATMEEL</sequence>
<dbReference type="AlphaFoldDB" id="A0A1D2MMK5"/>
<dbReference type="EMBL" id="LJIJ01000845">
    <property type="protein sequence ID" value="ODM94188.1"/>
    <property type="molecule type" value="Genomic_DNA"/>
</dbReference>
<dbReference type="Proteomes" id="UP000094527">
    <property type="component" value="Unassembled WGS sequence"/>
</dbReference>
<name>A0A1D2MMK5_ORCCI</name>
<protein>
    <submittedName>
        <fullName evidence="1">Uncharacterized protein</fullName>
    </submittedName>
</protein>
<reference evidence="1 2" key="1">
    <citation type="journal article" date="2016" name="Genome Biol. Evol.">
        <title>Gene Family Evolution Reflects Adaptation to Soil Environmental Stressors in the Genome of the Collembolan Orchesella cincta.</title>
        <authorList>
            <person name="Faddeeva-Vakhrusheva A."/>
            <person name="Derks M.F."/>
            <person name="Anvar S.Y."/>
            <person name="Agamennone V."/>
            <person name="Suring W."/>
            <person name="Smit S."/>
            <person name="van Straalen N.M."/>
            <person name="Roelofs D."/>
        </authorList>
    </citation>
    <scope>NUCLEOTIDE SEQUENCE [LARGE SCALE GENOMIC DNA]</scope>
    <source>
        <tissue evidence="1">Mixed pool</tissue>
    </source>
</reference>